<dbReference type="PIRSF" id="PIRSF019381">
    <property type="entry name" value="YcjX"/>
    <property type="match status" value="1"/>
</dbReference>
<evidence type="ECO:0000313" key="1">
    <source>
        <dbReference type="EMBL" id="MCQ8277526.1"/>
    </source>
</evidence>
<dbReference type="Proteomes" id="UP001524587">
    <property type="component" value="Unassembled WGS sequence"/>
</dbReference>
<dbReference type="RefSeq" id="WP_422862969.1">
    <property type="nucleotide sequence ID" value="NZ_JAMSKV010000002.1"/>
</dbReference>
<dbReference type="PANTHER" id="PTHR38605">
    <property type="entry name" value="ATPASE-RELATED"/>
    <property type="match status" value="1"/>
</dbReference>
<dbReference type="EMBL" id="JAMSKV010000002">
    <property type="protein sequence ID" value="MCQ8277526.1"/>
    <property type="molecule type" value="Genomic_DNA"/>
</dbReference>
<dbReference type="InterPro" id="IPR007413">
    <property type="entry name" value="YcjX-like"/>
</dbReference>
<dbReference type="Pfam" id="PF04317">
    <property type="entry name" value="DUF463"/>
    <property type="match status" value="1"/>
</dbReference>
<gene>
    <name evidence="1" type="ORF">NFI95_03555</name>
</gene>
<name>A0ABT1W3R3_9PROT</name>
<accession>A0ABT1W3R3</accession>
<comment type="caution">
    <text evidence="1">The sequence shown here is derived from an EMBL/GenBank/DDBJ whole genome shotgun (WGS) entry which is preliminary data.</text>
</comment>
<organism evidence="1 2">
    <name type="scientific">Endosaccharibacter trunci</name>
    <dbReference type="NCBI Taxonomy" id="2812733"/>
    <lineage>
        <taxon>Bacteria</taxon>
        <taxon>Pseudomonadati</taxon>
        <taxon>Pseudomonadota</taxon>
        <taxon>Alphaproteobacteria</taxon>
        <taxon>Acetobacterales</taxon>
        <taxon>Acetobacteraceae</taxon>
        <taxon>Endosaccharibacter</taxon>
    </lineage>
</organism>
<protein>
    <submittedName>
        <fullName evidence="1">YcjX family protein</fullName>
    </submittedName>
</protein>
<proteinExistence type="predicted"/>
<sequence>MKLRNPLDHLRPRTVRIGVTGLARSGKTVLLTALAATLLARDALGGRIASARIAPAGADSLPRFDVSRHLAALAADPPRWPDRTNAVSLLALDLTIAGGVLPDRQIRLELLDYPGEWLMDLPLLDLSFADWSRQAMTRLEAPAIRAAAEPFLRFASALPAGSDADEALVAAGHRLYVSTLHALRDRFGLSLLQPGRFLMPAPGEAPPWSLFFPLASSSPLARLMERRYSQYVEATRESLLSPAFGRIDRLVVLADILGALHAGPDAFADAQAALAAASGALRWQGSWLQAVAALARLQLPPRVITRVCYAASKADHVSERQRGNLAALMGALTDTEQRRGVRSGNGSSSLAIAALRCTEDFVWTLDGHPVSAVRGRRLGEDRMTRSYPGEVPDKPPGPEFWQHPFLELPVFEPPVLTDGGRDGVPNIGLDALLDTLLGDLL</sequence>
<reference evidence="1 2" key="1">
    <citation type="submission" date="2022-06" db="EMBL/GenBank/DDBJ databases">
        <title>Endosaccharibacter gen. nov., sp. nov., endophytic bacteria isolated from sugarcane.</title>
        <authorList>
            <person name="Pitiwittayakul N."/>
            <person name="Yukphan P."/>
            <person name="Charoenyingcharoen P."/>
            <person name="Tanasupawat S."/>
        </authorList>
    </citation>
    <scope>NUCLEOTIDE SEQUENCE [LARGE SCALE GENOMIC DNA]</scope>
    <source>
        <strain evidence="1 2">KSS8</strain>
    </source>
</reference>
<dbReference type="PANTHER" id="PTHR38605:SF1">
    <property type="entry name" value="ATPASE"/>
    <property type="match status" value="1"/>
</dbReference>
<evidence type="ECO:0000313" key="2">
    <source>
        <dbReference type="Proteomes" id="UP001524587"/>
    </source>
</evidence>
<keyword evidence="2" id="KW-1185">Reference proteome</keyword>